<dbReference type="eggNOG" id="COG3459">
    <property type="taxonomic scope" value="Bacteria"/>
</dbReference>
<dbReference type="Proteomes" id="UP000005090">
    <property type="component" value="Chromosome"/>
</dbReference>
<sequence>MNQTYAFRDDYRCFVIEQYNERPPFAGFLPGIAGIRGRPAWAFYVNRGQAVASFGIRNKDGAFLEFYPADKAYQLTPSRGFRTFLKLADRDRMIAHEPFQRRAGPDVIQRLYVTAHEVGVDEINPCVGIRIRADMFTLPEEAFVAGLVRRVEIVNLSAQSRIIEIVDGLPQVLPYGLNQWGVKFMSRTSEAFMRVEGVEQNRPFYRLKVWPSDTPEVEPVIPGHFFVGFLNGERNRAVVDAERVFGLAGDLSRPERFFSEDRPDFSTQVTSNRTPSAFQAMTLELRPGERRVFYGLYGHAPSLPDLDSFLAGIDAESFFEAKRAVNRRLPEGITRPAFTATARPLFDAHVRQCYLDNGLRGGFPTAVPGGARLYLFGRKHGDLERDYNDFLLRDTPFSEGNGDFRDVLQNRRLDLFFDPALDAKNIRYFFNLIQPDGYNPCSLRNSSFAVESPQNFASYSGRFPALEKLFDREFKYAELWTALEQAASERPAILQDILAQAQEVEDAEFDRGYWSDHWTYLVDLLINYQAVYPDRLQGLFLEKTYTFFDPTHAVLPRAEKYVMTARGVRQFGAVRARSDKMALIKSRTRRRYQVRAQGGQGEIVYTTLLGKILTLVVNKLASLDPGGVGIEMEADRPGWCDALNGLPGLFGSSVNETIELKRLVDFTAQALADLQGEFSLPAELADFMAGLEALLQRPNLTDDSFWRDGGALKEAYRDKTFMGFAGAERPGSIAGLRAFLKTVSSHLDAAIVKARRPEGIITYFAYEAAQYRKIGPGRAEVIRFRQKPLPLFLEGFVHALRIAEPQEARALYEAVNQSALFDDKLGMYLLNAPLGENALDLGRIGIFNYGWLENGSIFLHLHYKFVLEMVRAGLVNEFYRRIDQLLVAFHDPAEYGRNPAESSSFLVSSGFTVDPRQHGRGCVARLSGSTVELLHLWLYLFLGPEPFVAERGKLRFRPAPLLSKSFFMADAQCVHPFGTEEKLPAGSAACALFGSTLLVYRNPQCRDTFGSAAAMPRRYRLYGRDGSERTIEGRELEGRAAESLRLGLFRRVEVELE</sequence>
<gene>
    <name evidence="1" type="ORF">Metal_1053</name>
</gene>
<name>H8GH81_METAL</name>
<dbReference type="STRING" id="686340.Metal_1053"/>
<dbReference type="GO" id="GO:0005975">
    <property type="term" value="P:carbohydrate metabolic process"/>
    <property type="evidence" value="ECO:0007669"/>
    <property type="project" value="InterPro"/>
</dbReference>
<dbReference type="EMBL" id="CM001475">
    <property type="protein sequence ID" value="EIC28872.1"/>
    <property type="molecule type" value="Genomic_DNA"/>
</dbReference>
<evidence type="ECO:0000313" key="2">
    <source>
        <dbReference type="Proteomes" id="UP000005090"/>
    </source>
</evidence>
<dbReference type="AlphaFoldDB" id="H8GH81"/>
<reference evidence="1 2" key="1">
    <citation type="journal article" date="2013" name="Genome Announc.">
        <title>Genome Sequence of the Obligate Gammaproteobacterial Methanotroph Methylomicrobium album Strain BG8.</title>
        <authorList>
            <person name="Kits K.D."/>
            <person name="Kalyuzhnaya M.G."/>
            <person name="Klotz M.G."/>
            <person name="Jetten M.S."/>
            <person name="Op den Camp H.J."/>
            <person name="Vuilleumier S."/>
            <person name="Bringel F."/>
            <person name="Dispirito A.A."/>
            <person name="Murrell J.C."/>
            <person name="Bruce D."/>
            <person name="Cheng J.F."/>
            <person name="Copeland A."/>
            <person name="Goodwin L."/>
            <person name="Hauser L."/>
            <person name="Lajus A."/>
            <person name="Land M.L."/>
            <person name="Lapidus A."/>
            <person name="Lucas S."/>
            <person name="Medigue C."/>
            <person name="Pitluck S."/>
            <person name="Woyke T."/>
            <person name="Zeytun A."/>
            <person name="Stein L.Y."/>
        </authorList>
    </citation>
    <scope>NUCLEOTIDE SEQUENCE [LARGE SCALE GENOMIC DNA]</scope>
    <source>
        <strain evidence="1 2">BG8</strain>
    </source>
</reference>
<proteinExistence type="predicted"/>
<evidence type="ECO:0000313" key="1">
    <source>
        <dbReference type="EMBL" id="EIC28872.1"/>
    </source>
</evidence>
<dbReference type="HOGENOM" id="CLU_277846_0_0_6"/>
<dbReference type="RefSeq" id="WP_005370277.1">
    <property type="nucleotide sequence ID" value="NZ_CM001475.1"/>
</dbReference>
<dbReference type="GO" id="GO:0003824">
    <property type="term" value="F:catalytic activity"/>
    <property type="evidence" value="ECO:0007669"/>
    <property type="project" value="UniProtKB-ARBA"/>
</dbReference>
<dbReference type="Gene3D" id="2.70.98.40">
    <property type="entry name" value="Glycoside hydrolase, family 65, N-terminal domain"/>
    <property type="match status" value="1"/>
</dbReference>
<dbReference type="SUPFAM" id="SSF48208">
    <property type="entry name" value="Six-hairpin glycosidases"/>
    <property type="match status" value="1"/>
</dbReference>
<dbReference type="Gene3D" id="1.50.10.10">
    <property type="match status" value="1"/>
</dbReference>
<dbReference type="InterPro" id="IPR037018">
    <property type="entry name" value="GH65_N"/>
</dbReference>
<dbReference type="InterPro" id="IPR008928">
    <property type="entry name" value="6-hairpin_glycosidase_sf"/>
</dbReference>
<dbReference type="InterPro" id="IPR012341">
    <property type="entry name" value="6hp_glycosidase-like_sf"/>
</dbReference>
<accession>H8GH81</accession>
<evidence type="ECO:0008006" key="3">
    <source>
        <dbReference type="Google" id="ProtNLM"/>
    </source>
</evidence>
<keyword evidence="2" id="KW-1185">Reference proteome</keyword>
<organism evidence="1 2">
    <name type="scientific">Methylomicrobium album BG8</name>
    <dbReference type="NCBI Taxonomy" id="686340"/>
    <lineage>
        <taxon>Bacteria</taxon>
        <taxon>Pseudomonadati</taxon>
        <taxon>Pseudomonadota</taxon>
        <taxon>Gammaproteobacteria</taxon>
        <taxon>Methylococcales</taxon>
        <taxon>Methylococcaceae</taxon>
        <taxon>Methylomicrobium</taxon>
    </lineage>
</organism>
<protein>
    <recommendedName>
        <fullName evidence="3">Cellobiose phosphorylase</fullName>
    </recommendedName>
</protein>